<dbReference type="FunFam" id="1.10.10.10:FF:000001">
    <property type="entry name" value="LysR family transcriptional regulator"/>
    <property type="match status" value="1"/>
</dbReference>
<evidence type="ECO:0000256" key="2">
    <source>
        <dbReference type="ARBA" id="ARBA00023015"/>
    </source>
</evidence>
<dbReference type="AlphaFoldDB" id="A0A7W9WVR8"/>
<protein>
    <submittedName>
        <fullName evidence="6">DNA-binding transcriptional LysR family regulator</fullName>
    </submittedName>
</protein>
<accession>A0A7W9WVR8</accession>
<evidence type="ECO:0000256" key="1">
    <source>
        <dbReference type="ARBA" id="ARBA00009437"/>
    </source>
</evidence>
<name>A0A7W9WVR8_9BURK</name>
<dbReference type="Gene3D" id="3.40.190.290">
    <property type="match status" value="1"/>
</dbReference>
<evidence type="ECO:0000313" key="6">
    <source>
        <dbReference type="EMBL" id="MBB6105701.1"/>
    </source>
</evidence>
<dbReference type="PANTHER" id="PTHR30537:SF5">
    <property type="entry name" value="HTH-TYPE TRANSCRIPTIONAL ACTIVATOR TTDR-RELATED"/>
    <property type="match status" value="1"/>
</dbReference>
<dbReference type="InterPro" id="IPR000847">
    <property type="entry name" value="LysR_HTH_N"/>
</dbReference>
<dbReference type="RefSeq" id="WP_183729883.1">
    <property type="nucleotide sequence ID" value="NZ_JACHBW010000019.1"/>
</dbReference>
<dbReference type="Pfam" id="PF03466">
    <property type="entry name" value="LysR_substrate"/>
    <property type="match status" value="1"/>
</dbReference>
<dbReference type="EMBL" id="JACHBW010000019">
    <property type="protein sequence ID" value="MBB6105701.1"/>
    <property type="molecule type" value="Genomic_DNA"/>
</dbReference>
<dbReference type="GO" id="GO:0003700">
    <property type="term" value="F:DNA-binding transcription factor activity"/>
    <property type="evidence" value="ECO:0007669"/>
    <property type="project" value="InterPro"/>
</dbReference>
<evidence type="ECO:0000256" key="4">
    <source>
        <dbReference type="ARBA" id="ARBA00023163"/>
    </source>
</evidence>
<sequence>MNPESPQETRAQPNLAFEMNDLVAFAAVAHAGGFRDAARAGGVSASSLSTAVRRLETRLGLRLLNRTTRSVAPTEAGQRLLDTITPLVAEMKAALDVLNGYRDRPAGVLRLNVPANVARNVLPPILAPFAQAYPEIRVEVMVEDGFVDVLQVGCDAGIRYDERLDQDMIALPIGPRTQRFATAASPAYLAARGVPEHPRDLLGHACLRVRFSGGAMAIWEYQRNGETLRVDPPGQLVVKPAASLDLAVEMALRGAGVVALFEDMLAPHFESGALVPLLTEWWPEFSGPFLYYPGRRHVPAPLRAFIDFLKSKDDSSSS</sequence>
<keyword evidence="4" id="KW-0804">Transcription</keyword>
<dbReference type="GO" id="GO:0003677">
    <property type="term" value="F:DNA binding"/>
    <property type="evidence" value="ECO:0007669"/>
    <property type="project" value="UniProtKB-KW"/>
</dbReference>
<comment type="similarity">
    <text evidence="1">Belongs to the LysR transcriptional regulatory family.</text>
</comment>
<dbReference type="Pfam" id="PF00126">
    <property type="entry name" value="HTH_1"/>
    <property type="match status" value="1"/>
</dbReference>
<feature type="domain" description="HTH lysR-type" evidence="5">
    <location>
        <begin position="17"/>
        <end position="74"/>
    </location>
</feature>
<evidence type="ECO:0000256" key="3">
    <source>
        <dbReference type="ARBA" id="ARBA00023125"/>
    </source>
</evidence>
<dbReference type="InterPro" id="IPR036388">
    <property type="entry name" value="WH-like_DNA-bd_sf"/>
</dbReference>
<dbReference type="Proteomes" id="UP000571554">
    <property type="component" value="Unassembled WGS sequence"/>
</dbReference>
<dbReference type="SUPFAM" id="SSF53850">
    <property type="entry name" value="Periplasmic binding protein-like II"/>
    <property type="match status" value="1"/>
</dbReference>
<evidence type="ECO:0000313" key="7">
    <source>
        <dbReference type="Proteomes" id="UP000571554"/>
    </source>
</evidence>
<evidence type="ECO:0000259" key="5">
    <source>
        <dbReference type="PROSITE" id="PS50931"/>
    </source>
</evidence>
<dbReference type="InterPro" id="IPR036390">
    <property type="entry name" value="WH_DNA-bd_sf"/>
</dbReference>
<dbReference type="PROSITE" id="PS50931">
    <property type="entry name" value="HTH_LYSR"/>
    <property type="match status" value="1"/>
</dbReference>
<gene>
    <name evidence="6" type="ORF">F4827_005571</name>
</gene>
<keyword evidence="2" id="KW-0805">Transcription regulation</keyword>
<organism evidence="6 7">
    <name type="scientific">Paraburkholderia bannensis</name>
    <dbReference type="NCBI Taxonomy" id="765414"/>
    <lineage>
        <taxon>Bacteria</taxon>
        <taxon>Pseudomonadati</taxon>
        <taxon>Pseudomonadota</taxon>
        <taxon>Betaproteobacteria</taxon>
        <taxon>Burkholderiales</taxon>
        <taxon>Burkholderiaceae</taxon>
        <taxon>Paraburkholderia</taxon>
    </lineage>
</organism>
<dbReference type="PANTHER" id="PTHR30537">
    <property type="entry name" value="HTH-TYPE TRANSCRIPTIONAL REGULATOR"/>
    <property type="match status" value="1"/>
</dbReference>
<dbReference type="CDD" id="cd08474">
    <property type="entry name" value="PBP2_CrgA_like_5"/>
    <property type="match status" value="1"/>
</dbReference>
<dbReference type="InterPro" id="IPR005119">
    <property type="entry name" value="LysR_subst-bd"/>
</dbReference>
<dbReference type="InterPro" id="IPR058163">
    <property type="entry name" value="LysR-type_TF_proteobact-type"/>
</dbReference>
<comment type="caution">
    <text evidence="6">The sequence shown here is derived from an EMBL/GenBank/DDBJ whole genome shotgun (WGS) entry which is preliminary data.</text>
</comment>
<proteinExistence type="inferred from homology"/>
<dbReference type="Gene3D" id="1.10.10.10">
    <property type="entry name" value="Winged helix-like DNA-binding domain superfamily/Winged helix DNA-binding domain"/>
    <property type="match status" value="1"/>
</dbReference>
<keyword evidence="3 6" id="KW-0238">DNA-binding</keyword>
<keyword evidence="7" id="KW-1185">Reference proteome</keyword>
<dbReference type="SUPFAM" id="SSF46785">
    <property type="entry name" value="Winged helix' DNA-binding domain"/>
    <property type="match status" value="1"/>
</dbReference>
<reference evidence="6 7" key="1">
    <citation type="submission" date="2020-08" db="EMBL/GenBank/DDBJ databases">
        <title>Above-ground endophytic microbial communities from plants in different locations in the United States.</title>
        <authorList>
            <person name="Frank C."/>
        </authorList>
    </citation>
    <scope>NUCLEOTIDE SEQUENCE [LARGE SCALE GENOMIC DNA]</scope>
    <source>
        <strain evidence="6 7">WP4_2_2</strain>
    </source>
</reference>